<dbReference type="Gene3D" id="3.30.505.10">
    <property type="entry name" value="SH2 domain"/>
    <property type="match status" value="1"/>
</dbReference>
<name>A0A2D0S5S4_ICTPU</name>
<sequence length="532" mass="59540">MDFDYQKMKDEESRQREERISSLPALQPRPLPRPSIATETPSAIRKPPIKPRRSIKCRPVTQPGSGESHSQTNQMENEERKRIAPSQVLNPAGPLDAQTPSLQAHNLLWFQRTQLPPWQPKPVSLWRHGFATRREAEQVLQDKQQGCYLLRLSESKVGFVLSYRGEDKCRHFLIEQECDEPGMEGYYIIAGENSRHNSLEGLINYYTHNPVGPFNETLTVPYVQTNDICEDKPKLEERNKAEIGEEKEASPPTSREHTPTAYTGNDVHAAPQYAVVRKVLRKTHSLSECITVSDMLPLVQENTDRGTKTENDTPEHVFGNVDTCVGEDVDHPVDAPYARVNKPQRPAGPSSAAIDVTDANVWGASAASDSQAFLNAPAAAEQKYWELEPMHTYEEALHTRPRDDQIDFCAVGRHRENARDAADSLANHVYSEVNIKGTRDDPIPASPPLRTGTAFISTPSSTGPGPRLPLRPARRPVIPSSTQNFGVSAMRNTSPYQPEQALAENSESSIYEQIPERPNRSRPPLPPLNGRR</sequence>
<dbReference type="OrthoDB" id="67310at2759"/>
<dbReference type="InterPro" id="IPR036860">
    <property type="entry name" value="SH2_dom_sf"/>
</dbReference>
<feature type="compositionally biased region" description="Pro residues" evidence="3">
    <location>
        <begin position="521"/>
        <end position="532"/>
    </location>
</feature>
<reference evidence="6" key="2">
    <citation type="submission" date="2025-08" db="UniProtKB">
        <authorList>
            <consortium name="RefSeq"/>
        </authorList>
    </citation>
    <scope>IDENTIFICATION</scope>
    <source>
        <tissue evidence="6">Blood</tissue>
    </source>
</reference>
<feature type="compositionally biased region" description="Basic and acidic residues" evidence="3">
    <location>
        <begin position="231"/>
        <end position="258"/>
    </location>
</feature>
<feature type="compositionally biased region" description="Polar residues" evidence="3">
    <location>
        <begin position="479"/>
        <end position="511"/>
    </location>
</feature>
<reference evidence="5" key="1">
    <citation type="journal article" date="2016" name="Nat. Commun.">
        <title>The channel catfish genome sequence provides insights into the evolution of scale formation in teleosts.</title>
        <authorList>
            <person name="Liu Z."/>
            <person name="Liu S."/>
            <person name="Yao J."/>
            <person name="Bao L."/>
            <person name="Zhang J."/>
            <person name="Li Y."/>
            <person name="Jiang C."/>
            <person name="Sun L."/>
            <person name="Wang R."/>
            <person name="Zhang Y."/>
            <person name="Zhou T."/>
            <person name="Zeng Q."/>
            <person name="Fu Q."/>
            <person name="Gao S."/>
            <person name="Li N."/>
            <person name="Koren S."/>
            <person name="Jiang Y."/>
            <person name="Zimin A."/>
            <person name="Xu P."/>
            <person name="Phillippy A.M."/>
            <person name="Geng X."/>
            <person name="Song L."/>
            <person name="Sun F."/>
            <person name="Li C."/>
            <person name="Wang X."/>
            <person name="Chen A."/>
            <person name="Jin Y."/>
            <person name="Yuan Z."/>
            <person name="Yang Y."/>
            <person name="Tan S."/>
            <person name="Peatman E."/>
            <person name="Lu J."/>
            <person name="Qin Z."/>
            <person name="Dunham R."/>
            <person name="Li Z."/>
            <person name="Sonstegard T."/>
            <person name="Feng J."/>
            <person name="Danzmann R.G."/>
            <person name="Schroeder S."/>
            <person name="Scheffler B."/>
            <person name="Duke M.V."/>
            <person name="Ballard L."/>
            <person name="Kucuktas H."/>
            <person name="Kaltenboeck L."/>
            <person name="Liu H."/>
            <person name="Armbruster J."/>
            <person name="Xie Y."/>
            <person name="Kirby M.L."/>
            <person name="Tian Y."/>
            <person name="Flanagan M.E."/>
            <person name="Mu W."/>
            <person name="Waldbieser G.C."/>
        </authorList>
    </citation>
    <scope>NUCLEOTIDE SEQUENCE [LARGE SCALE GENOMIC DNA]</scope>
    <source>
        <strain evidence="5">SDA103</strain>
    </source>
</reference>
<dbReference type="PROSITE" id="PS50001">
    <property type="entry name" value="SH2"/>
    <property type="match status" value="1"/>
</dbReference>
<feature type="compositionally biased region" description="Basic and acidic residues" evidence="3">
    <location>
        <begin position="1"/>
        <end position="20"/>
    </location>
</feature>
<dbReference type="SUPFAM" id="SSF55550">
    <property type="entry name" value="SH2 domain"/>
    <property type="match status" value="1"/>
</dbReference>
<dbReference type="SMART" id="SM00252">
    <property type="entry name" value="SH2"/>
    <property type="match status" value="1"/>
</dbReference>
<evidence type="ECO:0000259" key="4">
    <source>
        <dbReference type="PROSITE" id="PS50001"/>
    </source>
</evidence>
<dbReference type="KEGG" id="ipu:108273196"/>
<accession>A0A2D0S5S4</accession>
<dbReference type="InterPro" id="IPR000980">
    <property type="entry name" value="SH2"/>
</dbReference>
<feature type="compositionally biased region" description="Polar residues" evidence="3">
    <location>
        <begin position="62"/>
        <end position="75"/>
    </location>
</feature>
<evidence type="ECO:0000313" key="5">
    <source>
        <dbReference type="Proteomes" id="UP000221080"/>
    </source>
</evidence>
<feature type="region of interest" description="Disordered" evidence="3">
    <location>
        <begin position="231"/>
        <end position="266"/>
    </location>
</feature>
<evidence type="ECO:0000256" key="3">
    <source>
        <dbReference type="SAM" id="MobiDB-lite"/>
    </source>
</evidence>
<dbReference type="Proteomes" id="UP000221080">
    <property type="component" value="Chromosome 12"/>
</dbReference>
<gene>
    <name evidence="6" type="primary">si:ch73-109i22.2</name>
</gene>
<feature type="domain" description="SH2" evidence="4">
    <location>
        <begin position="126"/>
        <end position="222"/>
    </location>
</feature>
<feature type="region of interest" description="Disordered" evidence="3">
    <location>
        <begin position="452"/>
        <end position="532"/>
    </location>
</feature>
<proteinExistence type="predicted"/>
<dbReference type="PANTHER" id="PTHR14388">
    <property type="entry name" value="T CELL-SPECIFIC ADAPTER PROTEIN TSAD"/>
    <property type="match status" value="1"/>
</dbReference>
<evidence type="ECO:0000313" key="6">
    <source>
        <dbReference type="RefSeq" id="XP_017337786.1"/>
    </source>
</evidence>
<dbReference type="RefSeq" id="XP_017337786.1">
    <property type="nucleotide sequence ID" value="XM_017482297.3"/>
</dbReference>
<protein>
    <submittedName>
        <fullName evidence="6">Uncharacterized protein si:ch73-109i22.2 isoform X1</fullName>
    </submittedName>
</protein>
<dbReference type="Pfam" id="PF00017">
    <property type="entry name" value="SH2"/>
    <property type="match status" value="1"/>
</dbReference>
<keyword evidence="1 2" id="KW-0727">SH2 domain</keyword>
<feature type="compositionally biased region" description="Basic residues" evidence="3">
    <location>
        <begin position="47"/>
        <end position="56"/>
    </location>
</feature>
<dbReference type="AlphaFoldDB" id="A0A2D0S5S4"/>
<organism evidence="5 6">
    <name type="scientific">Ictalurus punctatus</name>
    <name type="common">Channel catfish</name>
    <name type="synonym">Silurus punctatus</name>
    <dbReference type="NCBI Taxonomy" id="7998"/>
    <lineage>
        <taxon>Eukaryota</taxon>
        <taxon>Metazoa</taxon>
        <taxon>Chordata</taxon>
        <taxon>Craniata</taxon>
        <taxon>Vertebrata</taxon>
        <taxon>Euteleostomi</taxon>
        <taxon>Actinopterygii</taxon>
        <taxon>Neopterygii</taxon>
        <taxon>Teleostei</taxon>
        <taxon>Ostariophysi</taxon>
        <taxon>Siluriformes</taxon>
        <taxon>Ictaluridae</taxon>
        <taxon>Ictalurus</taxon>
    </lineage>
</organism>
<dbReference type="GO" id="GO:0005737">
    <property type="term" value="C:cytoplasm"/>
    <property type="evidence" value="ECO:0007669"/>
    <property type="project" value="TreeGrafter"/>
</dbReference>
<dbReference type="PANTHER" id="PTHR14388:SF23">
    <property type="entry name" value="SI:CH73-109I22.2"/>
    <property type="match status" value="1"/>
</dbReference>
<dbReference type="GeneID" id="108273196"/>
<evidence type="ECO:0000256" key="2">
    <source>
        <dbReference type="PROSITE-ProRule" id="PRU00191"/>
    </source>
</evidence>
<feature type="region of interest" description="Disordered" evidence="3">
    <location>
        <begin position="1"/>
        <end position="81"/>
    </location>
</feature>
<keyword evidence="5" id="KW-1185">Reference proteome</keyword>
<evidence type="ECO:0000256" key="1">
    <source>
        <dbReference type="ARBA" id="ARBA00022999"/>
    </source>
</evidence>